<feature type="compositionally biased region" description="Basic and acidic residues" evidence="2">
    <location>
        <begin position="1479"/>
        <end position="1498"/>
    </location>
</feature>
<dbReference type="GO" id="GO:0008289">
    <property type="term" value="F:lipid binding"/>
    <property type="evidence" value="ECO:0007669"/>
    <property type="project" value="InterPro"/>
</dbReference>
<accession>A0AAJ8JY44</accession>
<evidence type="ECO:0000313" key="5">
    <source>
        <dbReference type="Proteomes" id="UP000094043"/>
    </source>
</evidence>
<gene>
    <name evidence="4" type="ORF">L203_105743</name>
</gene>
<evidence type="ECO:0000259" key="3">
    <source>
        <dbReference type="PROSITE" id="PS50848"/>
    </source>
</evidence>
<dbReference type="SUPFAM" id="SSF55961">
    <property type="entry name" value="Bet v1-like"/>
    <property type="match status" value="2"/>
</dbReference>
<name>A0AAJ8JY44_9TREE</name>
<sequence>MRLEAAWRDALDSSLNYLKALLISSSSSSWKPVSVASASSNGSSSKLPKFSNGLGTALASDVLVHRRSDKYGDVYRAVAEVDCGSDISIDAFRGCLVTPETRRMWDCMVEEAVTLDFLDAHTRVIKTNYRLGWPSSPRDTVTISKTLADNHTLIDISTSLPRSRHEPAYLRSAPPYVRAHVSLLAWCVQLPSSTIGDSPPDGKTRISCFWNWNPNGTWAVGSALREHLPSLLVNLVNYMREGSSSVPVLLGYGPNVSIGTVAYDPSRVTLDVHYAIIDDCAKNQETEGLRRQIEFGLSSEESWDVQVKVKAQLETESSSTMWSCFVGQAPALSPNSLLPKRLIVRFSHVPLKPEEELVRASVSIERTTSSSAGVRINGIPMTIECMEPPPSFLPDRPLLEETASITGLSLETLGTSVEKLKEDEKQEKEDATQKEITSLVKRNYIYFTSLLQEPEPKWKPILDSRGVAIHQLDSIDRTLIVYRAEAVFVGVGIWDLFAVVANPGTRCVWEKTHEDAVLVEDVNELTDIWHLQSKAAWPIAARDNLMLRTTYKSPSSVHIFGFSIDDTSLFPSLPPSLDPSIIRTQIDLQGWSIESLSPNTTQVTLLEQSDPRGWAGKSSIPVAMMSALTGIGDFAIKHGGPPVCTRLEGGKAISSKYDAANETFKFEYVPARFRRITSSSIATSFPSSLPSINSVEAGSSDDSSLRTDLSNEADSVECEIRCDADQWSSSLSIVIDPPQKAISALRRHKLSPNGGGLWLTIKHDQISIREESGFKVSVTVRKGPQILGSKTQIIVNGSKIKVDLEDLPEAKVQLLKKQKRGRPTRAPLDQPPGLGLRKKLSTTNFSQASPALTQTPSEPRPASTFPKTSLPLLKWYSYAIEATRSALVPIATSFPSLSVGVTPVEGAVSGLKQLARIHADRDGESTTPASWLPVTERDGLKVEKKVIDHVSEIFPVFRAGRIIEGYTAEEVSSAISVFKSDERFEKPVVLAEYGCGIKLSHVVAHTTFPFKERSMLLATVVAKMSDRPPPSPSLNGPRSSLSTIFHASTSCFDPITTGLDPLKYNKANFYAGNIILEGWILETIDPYSHEQYAIPSTRCMYLACVDYSCGMPLSVNNILNSSLPRSLLAAEALLKSQGPPSRSKEPGMMVLAPEDNSKRSNQGMWALKGAQETSMGIDERNEDGEYNLTVIIQPSGKSNSHDQTPSPTMKHVDSGSSVHTGLSTVTDTGEEIRKGKKDLVIMEVDIGREGIKKGCEIELMAVSLPVALHSTSLANPRNIATTTPASDGILSFDLPPPRISLPFKPAIISLVPSVLQTASLDPTLPSRHLLRVTLPTSSYDFLIDDPLTEPKTMLPRPRWLLDLMNDGAVVKLRLKPHQMYPIPNAAMEDKKSTAKEIGAVYIYEGKELTIQDEKRAKHFGLQDGAAKQKIPQLIYCSAPVEGDEDTTRRKERCKILDKPLAVKSEFLKDMMDETANMLRKDEAVDHETRANKTDDDKPVQTLDSRPSNAEQPRYTYNFWKYSRLPFSASAPNTAVGSPTQTHSSPPLESAIVTLKERDNVEKEEPSAGNIIAVNPKEEIKPVTSPGFLRPVTSLPGLIIACVLSFLLGSLLRSLLSEADFVVYLPPSLTGVLPSVQLERLGTGPGYWRELKRLAEWRIGWDQDLILAIARRN</sequence>
<feature type="compositionally biased region" description="Polar residues" evidence="2">
    <location>
        <begin position="1194"/>
        <end position="1207"/>
    </location>
</feature>
<keyword evidence="5" id="KW-1185">Reference proteome</keyword>
<dbReference type="RefSeq" id="XP_066071207.1">
    <property type="nucleotide sequence ID" value="XM_066215110.1"/>
</dbReference>
<evidence type="ECO:0000256" key="2">
    <source>
        <dbReference type="SAM" id="MobiDB-lite"/>
    </source>
</evidence>
<organism evidence="4 5">
    <name type="scientific">Cryptococcus depauperatus CBS 7841</name>
    <dbReference type="NCBI Taxonomy" id="1295531"/>
    <lineage>
        <taxon>Eukaryota</taxon>
        <taxon>Fungi</taxon>
        <taxon>Dikarya</taxon>
        <taxon>Basidiomycota</taxon>
        <taxon>Agaricomycotina</taxon>
        <taxon>Tremellomycetes</taxon>
        <taxon>Tremellales</taxon>
        <taxon>Cryptococcaceae</taxon>
        <taxon>Cryptococcus</taxon>
    </lineage>
</organism>
<evidence type="ECO:0000313" key="4">
    <source>
        <dbReference type="EMBL" id="WVN90507.1"/>
    </source>
</evidence>
<dbReference type="Gene3D" id="3.30.530.20">
    <property type="match status" value="3"/>
</dbReference>
<dbReference type="InterPro" id="IPR002913">
    <property type="entry name" value="START_lipid-bd_dom"/>
</dbReference>
<dbReference type="Proteomes" id="UP000094043">
    <property type="component" value="Chromosome 7"/>
</dbReference>
<dbReference type="EMBL" id="CP143790">
    <property type="protein sequence ID" value="WVN90507.1"/>
    <property type="molecule type" value="Genomic_DNA"/>
</dbReference>
<feature type="region of interest" description="Disordered" evidence="2">
    <location>
        <begin position="1136"/>
        <end position="1156"/>
    </location>
</feature>
<protein>
    <recommendedName>
        <fullName evidence="3">START domain-containing protein</fullName>
    </recommendedName>
</protein>
<dbReference type="CDD" id="cd00177">
    <property type="entry name" value="START"/>
    <property type="match status" value="1"/>
</dbReference>
<feature type="domain" description="START" evidence="3">
    <location>
        <begin position="22"/>
        <end position="244"/>
    </location>
</feature>
<reference evidence="4" key="3">
    <citation type="submission" date="2024-01" db="EMBL/GenBank/DDBJ databases">
        <authorList>
            <person name="Coelho M.A."/>
            <person name="David-Palma M."/>
            <person name="Shea T."/>
            <person name="Sun S."/>
            <person name="Cuomo C.A."/>
            <person name="Heitman J."/>
        </authorList>
    </citation>
    <scope>NUCLEOTIDE SEQUENCE</scope>
    <source>
        <strain evidence="4">CBS 7841</strain>
    </source>
</reference>
<dbReference type="GeneID" id="91089952"/>
<evidence type="ECO:0000256" key="1">
    <source>
        <dbReference type="SAM" id="Coils"/>
    </source>
</evidence>
<dbReference type="InterPro" id="IPR023393">
    <property type="entry name" value="START-like_dom_sf"/>
</dbReference>
<dbReference type="PANTHER" id="PTHR19308">
    <property type="entry name" value="PHOSPHATIDYLCHOLINE TRANSFER PROTEIN"/>
    <property type="match status" value="1"/>
</dbReference>
<dbReference type="Pfam" id="PF01852">
    <property type="entry name" value="START"/>
    <property type="match status" value="1"/>
</dbReference>
<reference evidence="4" key="2">
    <citation type="journal article" date="2022" name="Elife">
        <title>Obligate sexual reproduction of a homothallic fungus closely related to the Cryptococcus pathogenic species complex.</title>
        <authorList>
            <person name="Passer A.R."/>
            <person name="Clancey S.A."/>
            <person name="Shea T."/>
            <person name="David-Palma M."/>
            <person name="Averette A.F."/>
            <person name="Boekhout T."/>
            <person name="Porcel B.M."/>
            <person name="Nowrousian M."/>
            <person name="Cuomo C.A."/>
            <person name="Sun S."/>
            <person name="Heitman J."/>
            <person name="Coelho M.A."/>
        </authorList>
    </citation>
    <scope>NUCLEOTIDE SEQUENCE</scope>
    <source>
        <strain evidence="4">CBS 7841</strain>
    </source>
</reference>
<dbReference type="KEGG" id="cdep:91089952"/>
<feature type="domain" description="START" evidence="3">
    <location>
        <begin position="429"/>
        <end position="627"/>
    </location>
</feature>
<feature type="region of interest" description="Disordered" evidence="2">
    <location>
        <begin position="816"/>
        <end position="838"/>
    </location>
</feature>
<feature type="compositionally biased region" description="Polar residues" evidence="2">
    <location>
        <begin position="1214"/>
        <end position="1227"/>
    </location>
</feature>
<feature type="coiled-coil region" evidence="1">
    <location>
        <begin position="410"/>
        <end position="437"/>
    </location>
</feature>
<feature type="region of interest" description="Disordered" evidence="2">
    <location>
        <begin position="1194"/>
        <end position="1229"/>
    </location>
</feature>
<keyword evidence="1" id="KW-0175">Coiled coil</keyword>
<reference evidence="4" key="1">
    <citation type="submission" date="2016-06" db="EMBL/GenBank/DDBJ databases">
        <authorList>
            <person name="Cuomo C."/>
            <person name="Litvintseva A."/>
            <person name="Heitman J."/>
            <person name="Chen Y."/>
            <person name="Sun S."/>
            <person name="Springer D."/>
            <person name="Dromer F."/>
            <person name="Young S."/>
            <person name="Zeng Q."/>
            <person name="Chapman S."/>
            <person name="Gujja S."/>
            <person name="Saif S."/>
            <person name="Birren B."/>
        </authorList>
    </citation>
    <scope>NUCLEOTIDE SEQUENCE</scope>
    <source>
        <strain evidence="4">CBS 7841</strain>
    </source>
</reference>
<proteinExistence type="predicted"/>
<dbReference type="PROSITE" id="PS50848">
    <property type="entry name" value="START"/>
    <property type="match status" value="2"/>
</dbReference>
<dbReference type="PANTHER" id="PTHR19308:SF54">
    <property type="entry name" value="START DOMAIN-CONTAINING PROTEIN"/>
    <property type="match status" value="1"/>
</dbReference>
<feature type="region of interest" description="Disordered" evidence="2">
    <location>
        <begin position="1479"/>
        <end position="1509"/>
    </location>
</feature>
<dbReference type="GO" id="GO:0005737">
    <property type="term" value="C:cytoplasm"/>
    <property type="evidence" value="ECO:0007669"/>
    <property type="project" value="UniProtKB-ARBA"/>
</dbReference>
<dbReference type="InterPro" id="IPR051213">
    <property type="entry name" value="START_lipid_transfer"/>
</dbReference>